<comment type="caution">
    <text evidence="1">The sequence shown here is derived from an EMBL/GenBank/DDBJ whole genome shotgun (WGS) entry which is preliminary data.</text>
</comment>
<proteinExistence type="predicted"/>
<evidence type="ECO:0000313" key="2">
    <source>
        <dbReference type="Proteomes" id="UP000265618"/>
    </source>
</evidence>
<sequence>MSQATTSHWRDFLLLADRLIDAEAEVCQSSLAATFGTSAETKEFWMEANALIPIAVHEIETLSRLIRDWHANALTHTSTPETETDLPGFRPLAFHIVACKLFSGILSFVETDLSDDVTGRVFSVVKAAVGDVMRFCGTYEAVSPPSDPAALPFYPGLSTPSIPVTQPYLSSQVLGVPTLLAQVAQHACPLFSLLCTRSNVNVNVSQYRFWALELFSGLLCNMHMPGQPRGASVPLVQRVSACLPLLSVLVGGVALSAHCQMAAELCTTHVLALLETLRNRPQLAVQPHALARVYGTGCADWAVAKVEGVVLAKFKTTDLELRGPVVLPCIAACLAPLVSGPVYMCELLRRALVAVVNASVKFLRVRKRKLSVAPAVAAGLFAATILSRSHTATGTEALTTLLGEVGQMVNAKTPTPLKQALCGVLAVVCATADSSGGEGERERDAALLEHVPPMLPFLLSDEPDLACLGVAACLRHLLRCHAEREREAERAGEAPTPFLLTVDTPVMAGVYLKAMGMSLAAPISCVATGTAPHEVIGLPGCYWTPAQVPSLAAASSGMSAGLWPPIDVALVTPHIEDPFVAAGLASLAHCRPLAAPGLTLLLEVCRSADIDLAYRSHALSAASACPDPGAVAMVCMDGLSLCVCDVSKRVTEAGMWLHGLEGILYDDGRLAGVCLDQRVDVSLLEALIAAYLFYQPSLVSAVSLLARCSGAAVTRDGLSLYESLLVAGGFGSSRASVVKLFSDTTKPTGVARLHRVFATVQTICHPPTLQHLAGLLAREQCFFGASGQAVSWRQYMGRAGTHDGQALRALVPGAIGASLVGDGAEAQAMLERSWALVPDVVNEPSRLYAVASNMQGRVALGILHRHVSTRLVQALTPPASIGYVASLASLFAGPVRQRPKMNTAFTASPDIWAECACVARGLRLVAPSTEEEATLYIETVDMLLRCLLTCDIIPPLCPAPCLSVPHLMALLDVCLSLSAALTASPGLLNPARWPRYNAILASLVTLADSLSGQDEQIALFCHSKRTRLGDTEGLKRPLVALLSRVRHEATRAVGVFISNVGEIGGIPLSLRADYQYPSLSDVFALVRLTPVPRLKDVVATYHQAGVENVATLAWSHVDSYPTLCGILGAGAAPLLLVLVSLLCKDAQVREAAQDGLRRSYVDVGREDVPTDGAEGAAASLNHSDVYLDETQTDPEELIPVILRLTGLEPSYLVRATLEHLSVPRQSDWTLIPTLQLT</sequence>
<gene>
    <name evidence="1" type="ORF">KIPB_005862</name>
</gene>
<reference evidence="1 2" key="1">
    <citation type="journal article" date="2018" name="PLoS ONE">
        <title>The draft genome of Kipferlia bialata reveals reductive genome evolution in fornicate parasites.</title>
        <authorList>
            <person name="Tanifuji G."/>
            <person name="Takabayashi S."/>
            <person name="Kume K."/>
            <person name="Takagi M."/>
            <person name="Nakayama T."/>
            <person name="Kamikawa R."/>
            <person name="Inagaki Y."/>
            <person name="Hashimoto T."/>
        </authorList>
    </citation>
    <scope>NUCLEOTIDE SEQUENCE [LARGE SCALE GENOMIC DNA]</scope>
    <source>
        <strain evidence="1">NY0173</strain>
    </source>
</reference>
<name>A0A9K3CY03_9EUKA</name>
<organism evidence="1 2">
    <name type="scientific">Kipferlia bialata</name>
    <dbReference type="NCBI Taxonomy" id="797122"/>
    <lineage>
        <taxon>Eukaryota</taxon>
        <taxon>Metamonada</taxon>
        <taxon>Carpediemonas-like organisms</taxon>
        <taxon>Kipferlia</taxon>
    </lineage>
</organism>
<dbReference type="Proteomes" id="UP000265618">
    <property type="component" value="Unassembled WGS sequence"/>
</dbReference>
<dbReference type="EMBL" id="BDIP01001428">
    <property type="protein sequence ID" value="GIQ84381.1"/>
    <property type="molecule type" value="Genomic_DNA"/>
</dbReference>
<protein>
    <submittedName>
        <fullName evidence="1">Uncharacterized protein</fullName>
    </submittedName>
</protein>
<keyword evidence="2" id="KW-1185">Reference proteome</keyword>
<feature type="non-terminal residue" evidence="1">
    <location>
        <position position="1"/>
    </location>
</feature>
<accession>A0A9K3CY03</accession>
<dbReference type="AlphaFoldDB" id="A0A9K3CY03"/>
<evidence type="ECO:0000313" key="1">
    <source>
        <dbReference type="EMBL" id="GIQ84381.1"/>
    </source>
</evidence>